<gene>
    <name evidence="1" type="ORF">GNF81_15395</name>
</gene>
<dbReference type="AlphaFoldDB" id="A0AAW9IV62"/>
<dbReference type="EMBL" id="WNVG01000226">
    <property type="protein sequence ID" value="MDZ5034106.1"/>
    <property type="molecule type" value="Genomic_DNA"/>
</dbReference>
<name>A0AAW9IV62_CLOPF</name>
<evidence type="ECO:0000313" key="2">
    <source>
        <dbReference type="Proteomes" id="UP001289066"/>
    </source>
</evidence>
<comment type="caution">
    <text evidence="1">The sequence shown here is derived from an EMBL/GenBank/DDBJ whole genome shotgun (WGS) entry which is preliminary data.</text>
</comment>
<organism evidence="1 2">
    <name type="scientific">Clostridium perfringens</name>
    <dbReference type="NCBI Taxonomy" id="1502"/>
    <lineage>
        <taxon>Bacteria</taxon>
        <taxon>Bacillati</taxon>
        <taxon>Bacillota</taxon>
        <taxon>Clostridia</taxon>
        <taxon>Eubacteriales</taxon>
        <taxon>Clostridiaceae</taxon>
        <taxon>Clostridium</taxon>
    </lineage>
</organism>
<evidence type="ECO:0000313" key="1">
    <source>
        <dbReference type="EMBL" id="MDZ5034106.1"/>
    </source>
</evidence>
<sequence>MKYLTNQEKSWALYDWANSAYSMTITSSILPMYFKSVAEAGGMSPSNSTALWGYT</sequence>
<proteinExistence type="predicted"/>
<accession>A0AAW9IV62</accession>
<protein>
    <submittedName>
        <fullName evidence="1">MFS transporter</fullName>
    </submittedName>
</protein>
<dbReference type="Proteomes" id="UP001289066">
    <property type="component" value="Unassembled WGS sequence"/>
</dbReference>
<reference evidence="1" key="1">
    <citation type="submission" date="2019-11" db="EMBL/GenBank/DDBJ databases">
        <title>Characterization of Clostridium perfringens isolates from swine manure treated agricultural soils.</title>
        <authorList>
            <person name="Wushke S.T."/>
        </authorList>
    </citation>
    <scope>NUCLEOTIDE SEQUENCE</scope>
    <source>
        <strain evidence="1">X15</strain>
    </source>
</reference>
<feature type="non-terminal residue" evidence="1">
    <location>
        <position position="55"/>
    </location>
</feature>